<proteinExistence type="predicted"/>
<evidence type="ECO:0000313" key="3">
    <source>
        <dbReference type="Proteomes" id="UP001479933"/>
    </source>
</evidence>
<protein>
    <recommendedName>
        <fullName evidence="4">Lipoprotein</fullName>
    </recommendedName>
</protein>
<keyword evidence="3" id="KW-1185">Reference proteome</keyword>
<dbReference type="Proteomes" id="UP001479933">
    <property type="component" value="Chromosome"/>
</dbReference>
<dbReference type="EMBL" id="CP136137">
    <property type="protein sequence ID" value="WYY06421.1"/>
    <property type="molecule type" value="Genomic_DNA"/>
</dbReference>
<feature type="signal peptide" evidence="1">
    <location>
        <begin position="1"/>
        <end position="24"/>
    </location>
</feature>
<evidence type="ECO:0000313" key="2">
    <source>
        <dbReference type="EMBL" id="WYY06421.1"/>
    </source>
</evidence>
<name>A0ABZ2TZ93_9ACTN</name>
<dbReference type="RefSeq" id="WP_066162600.1">
    <property type="nucleotide sequence ID" value="NZ_CP136137.1"/>
</dbReference>
<evidence type="ECO:0000256" key="1">
    <source>
        <dbReference type="SAM" id="SignalP"/>
    </source>
</evidence>
<accession>A0ABZ2TZ93</accession>
<gene>
    <name evidence="2" type="ORF">RVF87_15270</name>
</gene>
<sequence>MVRPARVAWFATLAVSLLLVSACGGDDVPPHASSTAVVTQTVARAGASEAEKVAVIRLCKQVITSAGVMVRDYNAFIKRLNAVQDYADIGSEDQWAVETLNTGAEVVRKVVAPDVPADVDAQVEAFITSTERLAEQIQRKRRAALNRVSGDWSKDRTTLLDTCSEYLPAGGN</sequence>
<reference evidence="2 3" key="1">
    <citation type="journal article" date="2023" name="Virus Evol.">
        <title>Computational host range prediction-The good, the bad, and the ugly.</title>
        <authorList>
            <person name="Howell A.A."/>
            <person name="Versoza C.J."/>
            <person name="Pfeifer S.P."/>
        </authorList>
    </citation>
    <scope>NUCLEOTIDE SEQUENCE [LARGE SCALE GENOMIC DNA]</scope>
    <source>
        <strain evidence="2 3">1610/1b</strain>
    </source>
</reference>
<feature type="chain" id="PRO_5046291632" description="Lipoprotein" evidence="1">
    <location>
        <begin position="25"/>
        <end position="172"/>
    </location>
</feature>
<organism evidence="2 3">
    <name type="scientific">Gordonia hydrophobica</name>
    <dbReference type="NCBI Taxonomy" id="40516"/>
    <lineage>
        <taxon>Bacteria</taxon>
        <taxon>Bacillati</taxon>
        <taxon>Actinomycetota</taxon>
        <taxon>Actinomycetes</taxon>
        <taxon>Mycobacteriales</taxon>
        <taxon>Gordoniaceae</taxon>
        <taxon>Gordonia</taxon>
    </lineage>
</organism>
<evidence type="ECO:0008006" key="4">
    <source>
        <dbReference type="Google" id="ProtNLM"/>
    </source>
</evidence>
<keyword evidence="1" id="KW-0732">Signal</keyword>
<dbReference type="PROSITE" id="PS51257">
    <property type="entry name" value="PROKAR_LIPOPROTEIN"/>
    <property type="match status" value="1"/>
</dbReference>